<reference evidence="9 10" key="1">
    <citation type="journal article" date="2015" name="Genome Biol. Evol.">
        <title>Phylogenomic analyses indicate that early fungi evolved digesting cell walls of algal ancestors of land plants.</title>
        <authorList>
            <person name="Chang Y."/>
            <person name="Wang S."/>
            <person name="Sekimoto S."/>
            <person name="Aerts A.L."/>
            <person name="Choi C."/>
            <person name="Clum A."/>
            <person name="LaButti K.M."/>
            <person name="Lindquist E.A."/>
            <person name="Yee Ngan C."/>
            <person name="Ohm R.A."/>
            <person name="Salamov A.A."/>
            <person name="Grigoriev I.V."/>
            <person name="Spatafora J.W."/>
            <person name="Berbee M.L."/>
        </authorList>
    </citation>
    <scope>NUCLEOTIDE SEQUENCE [LARGE SCALE GENOMIC DNA]</scope>
    <source>
        <strain evidence="9 10">NRRL 28638</strain>
    </source>
</reference>
<dbReference type="PANTHER" id="PTHR43908">
    <property type="entry name" value="AT29763P-RELATED"/>
    <property type="match status" value="1"/>
</dbReference>
<dbReference type="PROSITE" id="PS00636">
    <property type="entry name" value="DNAJ_1"/>
    <property type="match status" value="1"/>
</dbReference>
<keyword evidence="3" id="KW-0256">Endoplasmic reticulum</keyword>
<dbReference type="PROSITE" id="PS50076">
    <property type="entry name" value="DNAJ_2"/>
    <property type="match status" value="1"/>
</dbReference>
<dbReference type="OMA" id="ARSREHN"/>
<organism evidence="9 10">
    <name type="scientific">Conidiobolus coronatus (strain ATCC 28846 / CBS 209.66 / NRRL 28638)</name>
    <name type="common">Delacroixia coronata</name>
    <dbReference type="NCBI Taxonomy" id="796925"/>
    <lineage>
        <taxon>Eukaryota</taxon>
        <taxon>Fungi</taxon>
        <taxon>Fungi incertae sedis</taxon>
        <taxon>Zoopagomycota</taxon>
        <taxon>Entomophthoromycotina</taxon>
        <taxon>Entomophthoromycetes</taxon>
        <taxon>Entomophthorales</taxon>
        <taxon>Ancylistaceae</taxon>
        <taxon>Conidiobolus</taxon>
    </lineage>
</organism>
<keyword evidence="2 7" id="KW-0812">Transmembrane</keyword>
<dbReference type="GO" id="GO:0005789">
    <property type="term" value="C:endoplasmic reticulum membrane"/>
    <property type="evidence" value="ECO:0007669"/>
    <property type="project" value="UniProtKB-SubCell"/>
</dbReference>
<feature type="compositionally biased region" description="Low complexity" evidence="6">
    <location>
        <begin position="70"/>
        <end position="95"/>
    </location>
</feature>
<dbReference type="OrthoDB" id="1507364at2759"/>
<dbReference type="SMART" id="SM00271">
    <property type="entry name" value="DnaJ"/>
    <property type="match status" value="1"/>
</dbReference>
<dbReference type="GO" id="GO:0030544">
    <property type="term" value="F:Hsp70 protein binding"/>
    <property type="evidence" value="ECO:0007669"/>
    <property type="project" value="TreeGrafter"/>
</dbReference>
<keyword evidence="4 7" id="KW-1133">Transmembrane helix</keyword>
<evidence type="ECO:0000313" key="9">
    <source>
        <dbReference type="EMBL" id="KXN73578.1"/>
    </source>
</evidence>
<evidence type="ECO:0000256" key="1">
    <source>
        <dbReference type="ARBA" id="ARBA00004389"/>
    </source>
</evidence>
<dbReference type="InterPro" id="IPR001623">
    <property type="entry name" value="DnaJ_domain"/>
</dbReference>
<name>A0A137PEZ3_CONC2</name>
<dbReference type="AlphaFoldDB" id="A0A137PEZ3"/>
<dbReference type="Gene3D" id="1.10.287.110">
    <property type="entry name" value="DnaJ domain"/>
    <property type="match status" value="1"/>
</dbReference>
<keyword evidence="10" id="KW-1185">Reference proteome</keyword>
<dbReference type="PRINTS" id="PR00625">
    <property type="entry name" value="JDOMAIN"/>
</dbReference>
<evidence type="ECO:0000256" key="4">
    <source>
        <dbReference type="ARBA" id="ARBA00022989"/>
    </source>
</evidence>
<feature type="transmembrane region" description="Helical" evidence="7">
    <location>
        <begin position="256"/>
        <end position="275"/>
    </location>
</feature>
<accession>A0A137PEZ3</accession>
<dbReference type="PANTHER" id="PTHR43908:SF3">
    <property type="entry name" value="AT29763P-RELATED"/>
    <property type="match status" value="1"/>
</dbReference>
<sequence>MEVNKYEAERCIEIARKKEASGDLDGALKFVRKSINLFPTSLAEKYELKLKDAILNNPQDAKPKEQPSANNTSSSSSSTNNIRQRTSAASSAKSSTPTQPERAYTPEQVEAVKKIKLVQTDYYKVLSIEKDANESQIKKAYRKLALQFHPDKNGAPGADEAFKLVGKAFAVLSDENKRAHYDRYGDDSNRASRRPQFHFQGGNPFGEEIDPEVLFNMFFGGGGSPFMTQTFPNQRFRRQQFRAQTAPQAQIHSFNFVQLLPILFLFFITFISYLVTPGQVPAPNVYFEKRHGYTSHHTTERLDVNYWVNPSEFKKFKSASKEYRFKLFENEVENDYAIYLRSNCQREKNAREQAIYKASGFFGIGVDKEQLKKAQDMKMPSCTKFKQFVKRAQQ</sequence>
<dbReference type="InterPro" id="IPR018253">
    <property type="entry name" value="DnaJ_domain_CS"/>
</dbReference>
<dbReference type="GO" id="GO:0071218">
    <property type="term" value="P:cellular response to misfolded protein"/>
    <property type="evidence" value="ECO:0007669"/>
    <property type="project" value="TreeGrafter"/>
</dbReference>
<feature type="region of interest" description="Disordered" evidence="6">
    <location>
        <begin position="58"/>
        <end position="107"/>
    </location>
</feature>
<dbReference type="InterPro" id="IPR051100">
    <property type="entry name" value="DnaJ_subfamily_B/C"/>
</dbReference>
<evidence type="ECO:0000256" key="7">
    <source>
        <dbReference type="SAM" id="Phobius"/>
    </source>
</evidence>
<feature type="domain" description="J" evidence="8">
    <location>
        <begin position="121"/>
        <end position="185"/>
    </location>
</feature>
<dbReference type="CDD" id="cd06257">
    <property type="entry name" value="DnaJ"/>
    <property type="match status" value="1"/>
</dbReference>
<dbReference type="FunFam" id="1.10.287.110:FF:000070">
    <property type="entry name" value="Endoplasmic reticulum protein, putative"/>
    <property type="match status" value="1"/>
</dbReference>
<evidence type="ECO:0000259" key="8">
    <source>
        <dbReference type="PROSITE" id="PS50076"/>
    </source>
</evidence>
<dbReference type="InterPro" id="IPR036869">
    <property type="entry name" value="J_dom_sf"/>
</dbReference>
<evidence type="ECO:0000256" key="3">
    <source>
        <dbReference type="ARBA" id="ARBA00022824"/>
    </source>
</evidence>
<dbReference type="Pfam" id="PF00226">
    <property type="entry name" value="DnaJ"/>
    <property type="match status" value="1"/>
</dbReference>
<dbReference type="EMBL" id="KQ964434">
    <property type="protein sequence ID" value="KXN73578.1"/>
    <property type="molecule type" value="Genomic_DNA"/>
</dbReference>
<evidence type="ECO:0000313" key="10">
    <source>
        <dbReference type="Proteomes" id="UP000070444"/>
    </source>
</evidence>
<proteinExistence type="predicted"/>
<evidence type="ECO:0000256" key="5">
    <source>
        <dbReference type="ARBA" id="ARBA00023136"/>
    </source>
</evidence>
<dbReference type="SUPFAM" id="SSF46565">
    <property type="entry name" value="Chaperone J-domain"/>
    <property type="match status" value="1"/>
</dbReference>
<gene>
    <name evidence="9" type="ORF">CONCODRAFT_77251</name>
</gene>
<keyword evidence="5 7" id="KW-0472">Membrane</keyword>
<dbReference type="Pfam" id="PF09320">
    <property type="entry name" value="DUF1977"/>
    <property type="match status" value="1"/>
</dbReference>
<evidence type="ECO:0000256" key="6">
    <source>
        <dbReference type="SAM" id="MobiDB-lite"/>
    </source>
</evidence>
<dbReference type="STRING" id="796925.A0A137PEZ3"/>
<evidence type="ECO:0000256" key="2">
    <source>
        <dbReference type="ARBA" id="ARBA00022692"/>
    </source>
</evidence>
<dbReference type="Proteomes" id="UP000070444">
    <property type="component" value="Unassembled WGS sequence"/>
</dbReference>
<protein>
    <submittedName>
        <fullName evidence="9">DnaJ-domain-containing protein</fullName>
    </submittedName>
</protein>
<comment type="subcellular location">
    <subcellularLocation>
        <location evidence="1">Endoplasmic reticulum membrane</location>
        <topology evidence="1">Single-pass membrane protein</topology>
    </subcellularLocation>
</comment>
<dbReference type="InterPro" id="IPR015399">
    <property type="entry name" value="DUF1977_DnaJ-like"/>
</dbReference>